<sequence>MNGKTHLAIGATIGAACTLYFSPAQQLESIVAYIGVASFSALAADLDGPSILTRKLTKVSRNLHQFTLIGGIAGLAFSLYLWLTTSSFSPLWIGASVAAILIGLIVNRSAMRNALVSIIGVGLGVYGFSESWYWLIGLGVFIVIAPWLKHRGLTHTIWIVPLWGLIGYGLEQQLAIEGLGLTSILGYLSHIIADMLTPAGVRWLYPLTKKKFKLKL</sequence>
<protein>
    <submittedName>
        <fullName evidence="2">Metal-dependent hydrolase</fullName>
    </submittedName>
</protein>
<dbReference type="EMBL" id="CP097899">
    <property type="protein sequence ID" value="URN94929.1"/>
    <property type="molecule type" value="Genomic_DNA"/>
</dbReference>
<feature type="transmembrane region" description="Helical" evidence="1">
    <location>
        <begin position="118"/>
        <end position="148"/>
    </location>
</feature>
<dbReference type="PANTHER" id="PTHR35531">
    <property type="entry name" value="INNER MEMBRANE PROTEIN YBCI-RELATED"/>
    <property type="match status" value="1"/>
</dbReference>
<evidence type="ECO:0000313" key="2">
    <source>
        <dbReference type="EMBL" id="URN94929.1"/>
    </source>
</evidence>
<name>A0A9J6ZGR8_9BACL</name>
<keyword evidence="2" id="KW-0378">Hydrolase</keyword>
<dbReference type="PANTHER" id="PTHR35531:SF1">
    <property type="entry name" value="INNER MEMBRANE PROTEIN YBCI-RELATED"/>
    <property type="match status" value="1"/>
</dbReference>
<dbReference type="AlphaFoldDB" id="A0A9J6ZGR8"/>
<accession>A0A9J6ZGR8</accession>
<dbReference type="GO" id="GO:0016787">
    <property type="term" value="F:hydrolase activity"/>
    <property type="evidence" value="ECO:0007669"/>
    <property type="project" value="UniProtKB-KW"/>
</dbReference>
<proteinExistence type="predicted"/>
<evidence type="ECO:0000313" key="3">
    <source>
        <dbReference type="Proteomes" id="UP001056756"/>
    </source>
</evidence>
<organism evidence="2 3">
    <name type="scientific">Candidatus Pristimantibacillus lignocellulolyticus</name>
    <dbReference type="NCBI Taxonomy" id="2994561"/>
    <lineage>
        <taxon>Bacteria</taxon>
        <taxon>Bacillati</taxon>
        <taxon>Bacillota</taxon>
        <taxon>Bacilli</taxon>
        <taxon>Bacillales</taxon>
        <taxon>Paenibacillaceae</taxon>
        <taxon>Candidatus Pristimantibacillus</taxon>
    </lineage>
</organism>
<feature type="transmembrane region" description="Helical" evidence="1">
    <location>
        <begin position="89"/>
        <end position="106"/>
    </location>
</feature>
<feature type="transmembrane region" description="Helical" evidence="1">
    <location>
        <begin position="184"/>
        <end position="205"/>
    </location>
</feature>
<gene>
    <name evidence="2" type="ORF">NAG76_01335</name>
</gene>
<keyword evidence="1" id="KW-0472">Membrane</keyword>
<reference evidence="2" key="1">
    <citation type="submission" date="2022-05" db="EMBL/GenBank/DDBJ databases">
        <title>Novel bacterial taxa in a minimal lignocellulolytic consortium and its capacity to transform plastics disclosed by genome-resolved metagenomics.</title>
        <authorList>
            <person name="Rodriguez C.A.D."/>
            <person name="Diaz-Garcia L."/>
            <person name="Herrera K."/>
            <person name="Tarazona N.A."/>
            <person name="Sproer C."/>
            <person name="Overmann J."/>
            <person name="Jimenez D.J."/>
        </authorList>
    </citation>
    <scope>NUCLEOTIDE SEQUENCE</scope>
    <source>
        <strain evidence="2">MAG5</strain>
    </source>
</reference>
<dbReference type="KEGG" id="plig:NAG76_01335"/>
<keyword evidence="1" id="KW-0812">Transmembrane</keyword>
<dbReference type="InterPro" id="IPR007404">
    <property type="entry name" value="YdjM-like"/>
</dbReference>
<evidence type="ECO:0000256" key="1">
    <source>
        <dbReference type="SAM" id="Phobius"/>
    </source>
</evidence>
<dbReference type="Proteomes" id="UP001056756">
    <property type="component" value="Chromosome"/>
</dbReference>
<keyword evidence="1" id="KW-1133">Transmembrane helix</keyword>
<feature type="transmembrane region" description="Helical" evidence="1">
    <location>
        <begin position="66"/>
        <end position="83"/>
    </location>
</feature>
<dbReference type="PROSITE" id="PS51257">
    <property type="entry name" value="PROKAR_LIPOPROTEIN"/>
    <property type="match status" value="1"/>
</dbReference>
<dbReference type="Pfam" id="PF04307">
    <property type="entry name" value="YdjM"/>
    <property type="match status" value="1"/>
</dbReference>